<sequence>MAKRRTRAQKESARHSFSISWSPNNSKAKKSISEPDVKGQLLDSVKRTSQKIEKGESAKYSEKDVNLASIKKDIARSLILAGFILTTELVLYLIWKA</sequence>
<feature type="transmembrane region" description="Helical" evidence="2">
    <location>
        <begin position="78"/>
        <end position="95"/>
    </location>
</feature>
<organism evidence="3 4">
    <name type="scientific">Candidatus Woesebacteria bacterium GW2011_GWA1_39_8</name>
    <dbReference type="NCBI Taxonomy" id="1618552"/>
    <lineage>
        <taxon>Bacteria</taxon>
        <taxon>Candidatus Woeseibacteriota</taxon>
    </lineage>
</organism>
<proteinExistence type="predicted"/>
<dbReference type="Proteomes" id="UP000034793">
    <property type="component" value="Unassembled WGS sequence"/>
</dbReference>
<accession>A0A0G0PR53</accession>
<reference evidence="3 4" key="1">
    <citation type="journal article" date="2015" name="Nature">
        <title>rRNA introns, odd ribosomes, and small enigmatic genomes across a large radiation of phyla.</title>
        <authorList>
            <person name="Brown C.T."/>
            <person name="Hug L.A."/>
            <person name="Thomas B.C."/>
            <person name="Sharon I."/>
            <person name="Castelle C.J."/>
            <person name="Singh A."/>
            <person name="Wilkins M.J."/>
            <person name="Williams K.H."/>
            <person name="Banfield J.F."/>
        </authorList>
    </citation>
    <scope>NUCLEOTIDE SEQUENCE [LARGE SCALE GENOMIC DNA]</scope>
</reference>
<protein>
    <submittedName>
        <fullName evidence="3">Uncharacterized protein</fullName>
    </submittedName>
</protein>
<name>A0A0G0PR53_9BACT</name>
<evidence type="ECO:0000313" key="4">
    <source>
        <dbReference type="Proteomes" id="UP000034793"/>
    </source>
</evidence>
<comment type="caution">
    <text evidence="3">The sequence shown here is derived from an EMBL/GenBank/DDBJ whole genome shotgun (WGS) entry which is preliminary data.</text>
</comment>
<feature type="region of interest" description="Disordered" evidence="1">
    <location>
        <begin position="1"/>
        <end position="36"/>
    </location>
</feature>
<keyword evidence="2" id="KW-0812">Transmembrane</keyword>
<dbReference type="EMBL" id="LBXL01000004">
    <property type="protein sequence ID" value="KKR30604.1"/>
    <property type="molecule type" value="Genomic_DNA"/>
</dbReference>
<feature type="compositionally biased region" description="Polar residues" evidence="1">
    <location>
        <begin position="15"/>
        <end position="26"/>
    </location>
</feature>
<gene>
    <name evidence="3" type="ORF">UT61_C0004G0031</name>
</gene>
<dbReference type="AlphaFoldDB" id="A0A0G0PR53"/>
<evidence type="ECO:0000256" key="1">
    <source>
        <dbReference type="SAM" id="MobiDB-lite"/>
    </source>
</evidence>
<keyword evidence="2" id="KW-0472">Membrane</keyword>
<evidence type="ECO:0000313" key="3">
    <source>
        <dbReference type="EMBL" id="KKR30604.1"/>
    </source>
</evidence>
<keyword evidence="2" id="KW-1133">Transmembrane helix</keyword>
<evidence type="ECO:0000256" key="2">
    <source>
        <dbReference type="SAM" id="Phobius"/>
    </source>
</evidence>